<sequence>MYNRKIYSTFQNDSTLYVSTFFYSKSPN</sequence>
<protein>
    <submittedName>
        <fullName evidence="2">Uncharacterized protein</fullName>
    </submittedName>
</protein>
<name>A0A1I7W9K1_HETBA</name>
<reference evidence="2" key="1">
    <citation type="submission" date="2016-11" db="UniProtKB">
        <authorList>
            <consortium name="WormBaseParasite"/>
        </authorList>
    </citation>
    <scope>IDENTIFICATION</scope>
</reference>
<accession>A0A1I7W9K1</accession>
<proteinExistence type="predicted"/>
<keyword evidence="1" id="KW-1185">Reference proteome</keyword>
<evidence type="ECO:0000313" key="1">
    <source>
        <dbReference type="Proteomes" id="UP000095283"/>
    </source>
</evidence>
<dbReference type="AlphaFoldDB" id="A0A1I7W9K1"/>
<dbReference type="Proteomes" id="UP000095283">
    <property type="component" value="Unplaced"/>
</dbReference>
<organism evidence="1 2">
    <name type="scientific">Heterorhabditis bacteriophora</name>
    <name type="common">Entomopathogenic nematode worm</name>
    <dbReference type="NCBI Taxonomy" id="37862"/>
    <lineage>
        <taxon>Eukaryota</taxon>
        <taxon>Metazoa</taxon>
        <taxon>Ecdysozoa</taxon>
        <taxon>Nematoda</taxon>
        <taxon>Chromadorea</taxon>
        <taxon>Rhabditida</taxon>
        <taxon>Rhabditina</taxon>
        <taxon>Rhabditomorpha</taxon>
        <taxon>Strongyloidea</taxon>
        <taxon>Heterorhabditidae</taxon>
        <taxon>Heterorhabditis</taxon>
    </lineage>
</organism>
<evidence type="ECO:0000313" key="2">
    <source>
        <dbReference type="WBParaSite" id="Hba_01323"/>
    </source>
</evidence>
<dbReference type="WBParaSite" id="Hba_01323">
    <property type="protein sequence ID" value="Hba_01323"/>
    <property type="gene ID" value="Hba_01323"/>
</dbReference>